<evidence type="ECO:0000256" key="8">
    <source>
        <dbReference type="RuleBase" id="RU362101"/>
    </source>
</evidence>
<dbReference type="HOGENOM" id="CLU_090283_0_0_6"/>
<sequence length="232" mass="25988">MLPNAIIYSPTLLILFVFGLGLRHGLDLDHLATIDSITRTIRTNNRLSKRVGLLFSLGHGLVVITLSVIISNGFIRSQFPTWLEPLGSFISIFFLLVFGFLTLYNILRHENQFHTPSSLRHFFIGKFKRYNAIWIILTGALFAFSFDTFSQVALFSISISSSKHWTFSAILGLIFMLGMMATDGLNGLMVSLLIQRADKLSLYISRLLGFAIACFSLILGLLGLYTELNNLS</sequence>
<dbReference type="PANTHER" id="PTHR31611">
    <property type="entry name" value="HIGH-AFFINITY NICKEL TRANSPORT PROTEIN NIC1"/>
    <property type="match status" value="1"/>
</dbReference>
<feature type="transmembrane region" description="Helical" evidence="8">
    <location>
        <begin position="86"/>
        <end position="107"/>
    </location>
</feature>
<organism evidence="9 11">
    <name type="scientific">Legionella micdadei</name>
    <name type="common">Tatlockia micdadei</name>
    <dbReference type="NCBI Taxonomy" id="451"/>
    <lineage>
        <taxon>Bacteria</taxon>
        <taxon>Pseudomonadati</taxon>
        <taxon>Pseudomonadota</taxon>
        <taxon>Gammaproteobacteria</taxon>
        <taxon>Legionellales</taxon>
        <taxon>Legionellaceae</taxon>
        <taxon>Legionella</taxon>
    </lineage>
</organism>
<evidence type="ECO:0000256" key="5">
    <source>
        <dbReference type="ARBA" id="ARBA00022692"/>
    </source>
</evidence>
<feature type="transmembrane region" description="Helical" evidence="8">
    <location>
        <begin position="206"/>
        <end position="225"/>
    </location>
</feature>
<accession>A0A098GE26</accession>
<evidence type="ECO:0000313" key="9">
    <source>
        <dbReference type="EMBL" id="CEG60734.1"/>
    </source>
</evidence>
<dbReference type="PANTHER" id="PTHR31611:SF0">
    <property type="entry name" value="HIGH-AFFINITY NICKEL TRANSPORT PROTEIN NIC1"/>
    <property type="match status" value="1"/>
</dbReference>
<dbReference type="GO" id="GO:0015099">
    <property type="term" value="F:nickel cation transmembrane transporter activity"/>
    <property type="evidence" value="ECO:0007669"/>
    <property type="project" value="UniProtKB-UniRule"/>
</dbReference>
<dbReference type="AlphaFoldDB" id="A0A098GE26"/>
<feature type="transmembrane region" description="Helical" evidence="8">
    <location>
        <begin position="127"/>
        <end position="146"/>
    </location>
</feature>
<evidence type="ECO:0000256" key="2">
    <source>
        <dbReference type="ARBA" id="ARBA00010892"/>
    </source>
</evidence>
<evidence type="ECO:0000256" key="1">
    <source>
        <dbReference type="ARBA" id="ARBA00004127"/>
    </source>
</evidence>
<protein>
    <recommendedName>
        <fullName evidence="8">Nickel/cobalt efflux system</fullName>
    </recommendedName>
</protein>
<evidence type="ECO:0000313" key="11">
    <source>
        <dbReference type="Proteomes" id="UP000032414"/>
    </source>
</evidence>
<feature type="transmembrane region" description="Helical" evidence="8">
    <location>
        <begin position="166"/>
        <end position="194"/>
    </location>
</feature>
<dbReference type="Proteomes" id="UP000182998">
    <property type="component" value="Unassembled WGS sequence"/>
</dbReference>
<dbReference type="Pfam" id="PF03824">
    <property type="entry name" value="NicO"/>
    <property type="match status" value="1"/>
</dbReference>
<dbReference type="KEGG" id="tmc:LMI_1427"/>
<dbReference type="GO" id="GO:0005886">
    <property type="term" value="C:plasma membrane"/>
    <property type="evidence" value="ECO:0007669"/>
    <property type="project" value="UniProtKB-SubCell"/>
</dbReference>
<evidence type="ECO:0000313" key="12">
    <source>
        <dbReference type="Proteomes" id="UP000182998"/>
    </source>
</evidence>
<keyword evidence="3 8" id="KW-0813">Transport</keyword>
<reference evidence="9" key="2">
    <citation type="submission" date="2014-09" db="EMBL/GenBank/DDBJ databases">
        <authorList>
            <person name="GOMEZ-VALERO Laura"/>
        </authorList>
    </citation>
    <scope>NUCLEOTIDE SEQUENCE</scope>
    <source>
        <strain evidence="9">ATCC33218</strain>
    </source>
</reference>
<keyword evidence="7 8" id="KW-0472">Membrane</keyword>
<dbReference type="PATRIC" id="fig|451.8.peg.2205"/>
<evidence type="ECO:0000256" key="4">
    <source>
        <dbReference type="ARBA" id="ARBA00022596"/>
    </source>
</evidence>
<proteinExistence type="inferred from homology"/>
<dbReference type="InterPro" id="IPR011541">
    <property type="entry name" value="Ni/Co_transpt_high_affinity"/>
</dbReference>
<dbReference type="RefSeq" id="WP_045099090.1">
    <property type="nucleotide sequence ID" value="NZ_CP020614.1"/>
</dbReference>
<evidence type="ECO:0000313" key="10">
    <source>
        <dbReference type="EMBL" id="SCY11584.1"/>
    </source>
</evidence>
<reference evidence="10 12" key="3">
    <citation type="submission" date="2016-10" db="EMBL/GenBank/DDBJ databases">
        <authorList>
            <person name="Varghese N."/>
            <person name="Submissions S."/>
        </authorList>
    </citation>
    <scope>NUCLEOTIDE SEQUENCE [LARGE SCALE GENOMIC DNA]</scope>
    <source>
        <strain evidence="10 12">ATCC 33218</strain>
    </source>
</reference>
<evidence type="ECO:0000256" key="6">
    <source>
        <dbReference type="ARBA" id="ARBA00022989"/>
    </source>
</evidence>
<dbReference type="InterPro" id="IPR004688">
    <property type="entry name" value="Ni/Co_transpt"/>
</dbReference>
<gene>
    <name evidence="9" type="ORF">LMI_1427</name>
    <name evidence="10" type="ORF">SAMN02982997_00850</name>
</gene>
<feature type="transmembrane region" description="Helical" evidence="8">
    <location>
        <begin position="6"/>
        <end position="22"/>
    </location>
</feature>
<evidence type="ECO:0000256" key="3">
    <source>
        <dbReference type="ARBA" id="ARBA00022448"/>
    </source>
</evidence>
<evidence type="ECO:0000256" key="7">
    <source>
        <dbReference type="ARBA" id="ARBA00023136"/>
    </source>
</evidence>
<comment type="similarity">
    <text evidence="2 8">Belongs to the NiCoT transporter (TC 2.A.52) family.</text>
</comment>
<keyword evidence="5 8" id="KW-0812">Transmembrane</keyword>
<comment type="subcellular location">
    <subcellularLocation>
        <location evidence="8">Cell membrane</location>
        <topology evidence="8">Multi-pass membrane protein</topology>
    </subcellularLocation>
    <subcellularLocation>
        <location evidence="1">Endomembrane system</location>
        <topology evidence="1">Multi-pass membrane protein</topology>
    </subcellularLocation>
</comment>
<dbReference type="EMBL" id="FMVN01000004">
    <property type="protein sequence ID" value="SCY11584.1"/>
    <property type="molecule type" value="Genomic_DNA"/>
</dbReference>
<dbReference type="Proteomes" id="UP000032414">
    <property type="component" value="Chromosome I"/>
</dbReference>
<dbReference type="EMBL" id="LN614830">
    <property type="protein sequence ID" value="CEG60734.1"/>
    <property type="molecule type" value="Genomic_DNA"/>
</dbReference>
<dbReference type="GO" id="GO:0012505">
    <property type="term" value="C:endomembrane system"/>
    <property type="evidence" value="ECO:0007669"/>
    <property type="project" value="UniProtKB-SubCell"/>
</dbReference>
<keyword evidence="12" id="KW-1185">Reference proteome</keyword>
<feature type="transmembrane region" description="Helical" evidence="8">
    <location>
        <begin position="51"/>
        <end position="74"/>
    </location>
</feature>
<dbReference type="STRING" id="451.B6N58_08435"/>
<name>A0A098GE26_LEGMI</name>
<reference evidence="11" key="1">
    <citation type="submission" date="2014-09" db="EMBL/GenBank/DDBJ databases">
        <authorList>
            <person name="Gomez-Valero L."/>
        </authorList>
    </citation>
    <scope>NUCLEOTIDE SEQUENCE [LARGE SCALE GENOMIC DNA]</scope>
    <source>
        <strain evidence="11">ATCC33218</strain>
    </source>
</reference>
<keyword evidence="4" id="KW-0533">Nickel</keyword>
<keyword evidence="6 8" id="KW-1133">Transmembrane helix</keyword>